<dbReference type="InterPro" id="IPR017871">
    <property type="entry name" value="ABC_transporter-like_CS"/>
</dbReference>
<proteinExistence type="predicted"/>
<evidence type="ECO:0000313" key="5">
    <source>
        <dbReference type="EMBL" id="SUB74533.1"/>
    </source>
</evidence>
<accession>A0A379DBA5</accession>
<dbReference type="CDD" id="cd03230">
    <property type="entry name" value="ABC_DR_subfamily_A"/>
    <property type="match status" value="1"/>
</dbReference>
<dbReference type="Pfam" id="PF00005">
    <property type="entry name" value="ABC_tran"/>
    <property type="match status" value="1"/>
</dbReference>
<dbReference type="PROSITE" id="PS50893">
    <property type="entry name" value="ABC_TRANSPORTER_2"/>
    <property type="match status" value="1"/>
</dbReference>
<dbReference type="PROSITE" id="PS00211">
    <property type="entry name" value="ABC_TRANSPORTER_1"/>
    <property type="match status" value="1"/>
</dbReference>
<organism evidence="5 6">
    <name type="scientific">Peptoniphilus indolicus</name>
    <dbReference type="NCBI Taxonomy" id="33030"/>
    <lineage>
        <taxon>Bacteria</taxon>
        <taxon>Bacillati</taxon>
        <taxon>Bacillota</taxon>
        <taxon>Tissierellia</taxon>
        <taxon>Tissierellales</taxon>
        <taxon>Peptoniphilaceae</taxon>
        <taxon>Peptoniphilus</taxon>
    </lineage>
</organism>
<dbReference type="InterPro" id="IPR003593">
    <property type="entry name" value="AAA+_ATPase"/>
</dbReference>
<dbReference type="InterPro" id="IPR027417">
    <property type="entry name" value="P-loop_NTPase"/>
</dbReference>
<protein>
    <submittedName>
        <fullName evidence="5">ABC-type transporter ATP-binding protein EcsA</fullName>
    </submittedName>
</protein>
<dbReference type="GO" id="GO:0005524">
    <property type="term" value="F:ATP binding"/>
    <property type="evidence" value="ECO:0007669"/>
    <property type="project" value="UniProtKB-KW"/>
</dbReference>
<dbReference type="SMART" id="SM00382">
    <property type="entry name" value="AAA"/>
    <property type="match status" value="1"/>
</dbReference>
<reference evidence="5 6" key="1">
    <citation type="submission" date="2018-06" db="EMBL/GenBank/DDBJ databases">
        <authorList>
            <consortium name="Pathogen Informatics"/>
            <person name="Doyle S."/>
        </authorList>
    </citation>
    <scope>NUCLEOTIDE SEQUENCE [LARGE SCALE GENOMIC DNA]</scope>
    <source>
        <strain evidence="5 6">NCTC11088</strain>
    </source>
</reference>
<evidence type="ECO:0000259" key="4">
    <source>
        <dbReference type="PROSITE" id="PS50893"/>
    </source>
</evidence>
<dbReference type="EMBL" id="UGTH01000001">
    <property type="protein sequence ID" value="SUB74533.1"/>
    <property type="molecule type" value="Genomic_DNA"/>
</dbReference>
<dbReference type="Proteomes" id="UP000254777">
    <property type="component" value="Unassembled WGS sequence"/>
</dbReference>
<dbReference type="Gene3D" id="3.40.50.300">
    <property type="entry name" value="P-loop containing nucleotide triphosphate hydrolases"/>
    <property type="match status" value="1"/>
</dbReference>
<evidence type="ECO:0000256" key="2">
    <source>
        <dbReference type="ARBA" id="ARBA00022741"/>
    </source>
</evidence>
<feature type="domain" description="ABC transporter" evidence="4">
    <location>
        <begin position="1"/>
        <end position="225"/>
    </location>
</feature>
<dbReference type="GO" id="GO:0016887">
    <property type="term" value="F:ATP hydrolysis activity"/>
    <property type="evidence" value="ECO:0007669"/>
    <property type="project" value="InterPro"/>
</dbReference>
<keyword evidence="3 5" id="KW-0067">ATP-binding</keyword>
<dbReference type="RefSeq" id="WP_004822632.1">
    <property type="nucleotide sequence ID" value="NZ_UGTH01000001.1"/>
</dbReference>
<evidence type="ECO:0000256" key="3">
    <source>
        <dbReference type="ARBA" id="ARBA00022840"/>
    </source>
</evidence>
<dbReference type="PANTHER" id="PTHR42939">
    <property type="entry name" value="ABC TRANSPORTER ATP-BINDING PROTEIN ALBC-RELATED"/>
    <property type="match status" value="1"/>
</dbReference>
<dbReference type="InterPro" id="IPR003439">
    <property type="entry name" value="ABC_transporter-like_ATP-bd"/>
</dbReference>
<gene>
    <name evidence="5" type="primary">ecsA_1</name>
    <name evidence="5" type="ORF">NCTC11088_00281</name>
</gene>
<evidence type="ECO:0000256" key="1">
    <source>
        <dbReference type="ARBA" id="ARBA00022448"/>
    </source>
</evidence>
<dbReference type="AlphaFoldDB" id="A0A379DBA5"/>
<name>A0A379DBA5_9FIRM</name>
<sequence>MKALEIKNLNKEYKDFSLKDVNFSIEEGTIMGLVGANGAGKSTIINCILGITKFSGDIKAFGKDIDNFVKQDIGFVIDEAFLSKQINALQADKIYRNIYKNWDSDKFFGYIEKFEITTNKKFETFSKGMKMKFKIAIALSSNPKILILDEPTSGLDPVVRSEILDILLDFVQDETNSVLISSHITGDLEKIADYITYIDNGEVILSEEKYELFENFGILKCSHEEINNFKEYIVKVKNEKYSTNALIKNVNEFRKSYPNFSVDKAGIEDIMVFYKRGGDYESLNA</sequence>
<dbReference type="PANTHER" id="PTHR42939:SF3">
    <property type="entry name" value="ABC TRANSPORTER ATP-BINDING COMPONENT"/>
    <property type="match status" value="1"/>
</dbReference>
<keyword evidence="1" id="KW-0813">Transport</keyword>
<dbReference type="SUPFAM" id="SSF52540">
    <property type="entry name" value="P-loop containing nucleoside triphosphate hydrolases"/>
    <property type="match status" value="1"/>
</dbReference>
<evidence type="ECO:0000313" key="6">
    <source>
        <dbReference type="Proteomes" id="UP000254777"/>
    </source>
</evidence>
<keyword evidence="2" id="KW-0547">Nucleotide-binding</keyword>
<dbReference type="InterPro" id="IPR051782">
    <property type="entry name" value="ABC_Transporter_VariousFunc"/>
</dbReference>